<dbReference type="InterPro" id="IPR001128">
    <property type="entry name" value="Cyt_P450"/>
</dbReference>
<evidence type="ECO:0000256" key="6">
    <source>
        <dbReference type="SAM" id="SignalP"/>
    </source>
</evidence>
<keyword evidence="5" id="KW-0560">Oxidoreductase</keyword>
<gene>
    <name evidence="7" type="ORF">GQ55_5G535800</name>
</gene>
<dbReference type="PANTHER" id="PTHR47955">
    <property type="entry name" value="CYTOCHROME P450 FAMILY 71 PROTEIN"/>
    <property type="match status" value="1"/>
</dbReference>
<keyword evidence="5" id="KW-0503">Monooxygenase</keyword>
<dbReference type="EMBL" id="CM009753">
    <property type="protein sequence ID" value="PUZ58785.1"/>
    <property type="molecule type" value="Genomic_DNA"/>
</dbReference>
<reference evidence="7 8" key="1">
    <citation type="submission" date="2018-04" db="EMBL/GenBank/DDBJ databases">
        <title>WGS assembly of Panicum hallii var. hallii HAL2.</title>
        <authorList>
            <person name="Lovell J."/>
            <person name="Jenkins J."/>
            <person name="Lowry D."/>
            <person name="Mamidi S."/>
            <person name="Sreedasyam A."/>
            <person name="Weng X."/>
            <person name="Barry K."/>
            <person name="Bonette J."/>
            <person name="Campitelli B."/>
            <person name="Daum C."/>
            <person name="Gordon S."/>
            <person name="Gould B."/>
            <person name="Lipzen A."/>
            <person name="MacQueen A."/>
            <person name="Palacio-Mejia J."/>
            <person name="Plott C."/>
            <person name="Shakirov E."/>
            <person name="Shu S."/>
            <person name="Yoshinaga Y."/>
            <person name="Zane M."/>
            <person name="Rokhsar D."/>
            <person name="Grimwood J."/>
            <person name="Schmutz J."/>
            <person name="Juenger T."/>
        </authorList>
    </citation>
    <scope>NUCLEOTIDE SEQUENCE [LARGE SCALE GENOMIC DNA]</scope>
    <source>
        <strain evidence="8">cv. HAL2</strain>
    </source>
</reference>
<dbReference type="PANTHER" id="PTHR47955:SF15">
    <property type="entry name" value="CYTOCHROME P450 71A2-LIKE"/>
    <property type="match status" value="1"/>
</dbReference>
<dbReference type="Pfam" id="PF00067">
    <property type="entry name" value="p450"/>
    <property type="match status" value="1"/>
</dbReference>
<keyword evidence="8" id="KW-1185">Reference proteome</keyword>
<dbReference type="CDD" id="cd11072">
    <property type="entry name" value="CYP71-like"/>
    <property type="match status" value="1"/>
</dbReference>
<dbReference type="FunFam" id="1.10.630.10:FF:000011">
    <property type="entry name" value="Cytochrome P450 83B1"/>
    <property type="match status" value="1"/>
</dbReference>
<protein>
    <recommendedName>
        <fullName evidence="9">Cytochrome P450 71A1</fullName>
    </recommendedName>
</protein>
<feature type="signal peptide" evidence="6">
    <location>
        <begin position="1"/>
        <end position="29"/>
    </location>
</feature>
<dbReference type="Gene3D" id="1.10.630.10">
    <property type="entry name" value="Cytochrome P450"/>
    <property type="match status" value="1"/>
</dbReference>
<dbReference type="STRING" id="1504633.A0A2T7DT75"/>
<dbReference type="OrthoDB" id="1470350at2759"/>
<keyword evidence="4 5" id="KW-0349">Heme</keyword>
<evidence type="ECO:0000256" key="3">
    <source>
        <dbReference type="ARBA" id="ARBA00023004"/>
    </source>
</evidence>
<dbReference type="GO" id="GO:0004497">
    <property type="term" value="F:monooxygenase activity"/>
    <property type="evidence" value="ECO:0007669"/>
    <property type="project" value="UniProtKB-KW"/>
</dbReference>
<dbReference type="InterPro" id="IPR002401">
    <property type="entry name" value="Cyt_P450_E_grp-I"/>
</dbReference>
<dbReference type="GO" id="GO:0005506">
    <property type="term" value="F:iron ion binding"/>
    <property type="evidence" value="ECO:0007669"/>
    <property type="project" value="InterPro"/>
</dbReference>
<sequence length="510" mass="56698">MDVSPFAALLLVALVSLLFFATRRKPSDGWRRLPPAPPGLPLLGYLPLLGPLPHRKLQAMAAKHGPVMLLRLGRVPTVVASSAAAAQEVMKTHDLAFASRPRARMADRLVYGRDMAFAPYGEHWRQSRRVCVLHLLSYRRVRSFRHAREQEAAAMVGRVRRASPGGRGAVNVTALIISYTNGIISRAAFGDEGRFGVDGGEKLTKLFADFEELLGTVTFGDFVPWLAWVDALMGLDAKAARTSAQMDALLERVIADHRQRRRDSRREHDGHRDFVDVMLDVNDEADKNAAGGVMFDDVAIKAIVLDTFAAATDTTYTSLVWAMAELINHPREMRRVQDEIRAAVGDGDRVTEDHLPKLRYLKCVIKETLRLRTPLPLLLPRETMEDTQLLGYHVPARSRVIVNAWAIARDPATWDRAEEFVPERFAGDDLTTDYLLGQDFRFVPFGAGRRGCPGVGFAVPSMELALASLLYHFDWELPAGGPSKLEMDELNGLSVRLKATLLLVAKPWSP</sequence>
<dbReference type="InterPro" id="IPR036396">
    <property type="entry name" value="Cyt_P450_sf"/>
</dbReference>
<dbReference type="SUPFAM" id="SSF48264">
    <property type="entry name" value="Cytochrome P450"/>
    <property type="match status" value="1"/>
</dbReference>
<accession>A0A2T7DT75</accession>
<dbReference type="GO" id="GO:0020037">
    <property type="term" value="F:heme binding"/>
    <property type="evidence" value="ECO:0007669"/>
    <property type="project" value="InterPro"/>
</dbReference>
<dbReference type="Gramene" id="PUZ58785">
    <property type="protein sequence ID" value="PUZ58785"/>
    <property type="gene ID" value="GQ55_5G535800"/>
</dbReference>
<evidence type="ECO:0000313" key="7">
    <source>
        <dbReference type="EMBL" id="PUZ58785.1"/>
    </source>
</evidence>
<dbReference type="InterPro" id="IPR017972">
    <property type="entry name" value="Cyt_P450_CS"/>
</dbReference>
<feature type="binding site" description="axial binding residue" evidence="4">
    <location>
        <position position="452"/>
    </location>
    <ligand>
        <name>heme</name>
        <dbReference type="ChEBI" id="CHEBI:30413"/>
    </ligand>
    <ligandPart>
        <name>Fe</name>
        <dbReference type="ChEBI" id="CHEBI:18248"/>
    </ligandPart>
</feature>
<dbReference type="GO" id="GO:0016705">
    <property type="term" value="F:oxidoreductase activity, acting on paired donors, with incorporation or reduction of molecular oxygen"/>
    <property type="evidence" value="ECO:0007669"/>
    <property type="project" value="InterPro"/>
</dbReference>
<proteinExistence type="inferred from homology"/>
<dbReference type="PRINTS" id="PR00463">
    <property type="entry name" value="EP450I"/>
</dbReference>
<evidence type="ECO:0000256" key="1">
    <source>
        <dbReference type="ARBA" id="ARBA00010617"/>
    </source>
</evidence>
<evidence type="ECO:0000256" key="5">
    <source>
        <dbReference type="RuleBase" id="RU000461"/>
    </source>
</evidence>
<evidence type="ECO:0000313" key="8">
    <source>
        <dbReference type="Proteomes" id="UP000244336"/>
    </source>
</evidence>
<dbReference type="Proteomes" id="UP000244336">
    <property type="component" value="Chromosome 5"/>
</dbReference>
<keyword evidence="3 4" id="KW-0408">Iron</keyword>
<keyword evidence="2 4" id="KW-0479">Metal-binding</keyword>
<evidence type="ECO:0008006" key="9">
    <source>
        <dbReference type="Google" id="ProtNLM"/>
    </source>
</evidence>
<name>A0A2T7DT75_9POAL</name>
<comment type="cofactor">
    <cofactor evidence="4">
        <name>heme</name>
        <dbReference type="ChEBI" id="CHEBI:30413"/>
    </cofactor>
</comment>
<organism evidence="7 8">
    <name type="scientific">Panicum hallii var. hallii</name>
    <dbReference type="NCBI Taxonomy" id="1504633"/>
    <lineage>
        <taxon>Eukaryota</taxon>
        <taxon>Viridiplantae</taxon>
        <taxon>Streptophyta</taxon>
        <taxon>Embryophyta</taxon>
        <taxon>Tracheophyta</taxon>
        <taxon>Spermatophyta</taxon>
        <taxon>Magnoliopsida</taxon>
        <taxon>Liliopsida</taxon>
        <taxon>Poales</taxon>
        <taxon>Poaceae</taxon>
        <taxon>PACMAD clade</taxon>
        <taxon>Panicoideae</taxon>
        <taxon>Panicodae</taxon>
        <taxon>Paniceae</taxon>
        <taxon>Panicinae</taxon>
        <taxon>Panicum</taxon>
        <taxon>Panicum sect. Panicum</taxon>
    </lineage>
</organism>
<keyword evidence="6" id="KW-0732">Signal</keyword>
<evidence type="ECO:0000256" key="2">
    <source>
        <dbReference type="ARBA" id="ARBA00022723"/>
    </source>
</evidence>
<dbReference type="PRINTS" id="PR00385">
    <property type="entry name" value="P450"/>
</dbReference>
<evidence type="ECO:0000256" key="4">
    <source>
        <dbReference type="PIRSR" id="PIRSR602401-1"/>
    </source>
</evidence>
<dbReference type="AlphaFoldDB" id="A0A2T7DT75"/>
<dbReference type="PROSITE" id="PS00086">
    <property type="entry name" value="CYTOCHROME_P450"/>
    <property type="match status" value="1"/>
</dbReference>
<comment type="similarity">
    <text evidence="1 5">Belongs to the cytochrome P450 family.</text>
</comment>
<feature type="chain" id="PRO_5015502107" description="Cytochrome P450 71A1" evidence="6">
    <location>
        <begin position="30"/>
        <end position="510"/>
    </location>
</feature>